<evidence type="ECO:0000313" key="1">
    <source>
        <dbReference type="EMBL" id="KAH7691788.1"/>
    </source>
</evidence>
<comment type="caution">
    <text evidence="1">The sequence shown here is derived from an EMBL/GenBank/DDBJ whole genome shotgun (WGS) entry which is preliminary data.</text>
</comment>
<evidence type="ECO:0000313" key="2">
    <source>
        <dbReference type="Proteomes" id="UP000827976"/>
    </source>
</evidence>
<reference evidence="2" key="1">
    <citation type="journal article" date="2022" name="Nat. Commun.">
        <title>Chromosome evolution and the genetic basis of agronomically important traits in greater yam.</title>
        <authorList>
            <person name="Bredeson J.V."/>
            <person name="Lyons J.B."/>
            <person name="Oniyinde I.O."/>
            <person name="Okereke N.R."/>
            <person name="Kolade O."/>
            <person name="Nnabue I."/>
            <person name="Nwadili C.O."/>
            <person name="Hribova E."/>
            <person name="Parker M."/>
            <person name="Nwogha J."/>
            <person name="Shu S."/>
            <person name="Carlson J."/>
            <person name="Kariba R."/>
            <person name="Muthemba S."/>
            <person name="Knop K."/>
            <person name="Barton G.J."/>
            <person name="Sherwood A.V."/>
            <person name="Lopez-Montes A."/>
            <person name="Asiedu R."/>
            <person name="Jamnadass R."/>
            <person name="Muchugi A."/>
            <person name="Goodstein D."/>
            <person name="Egesi C.N."/>
            <person name="Featherston J."/>
            <person name="Asfaw A."/>
            <person name="Simpson G.G."/>
            <person name="Dolezel J."/>
            <person name="Hendre P.S."/>
            <person name="Van Deynze A."/>
            <person name="Kumar P.L."/>
            <person name="Obidiegwu J.E."/>
            <person name="Bhattacharjee R."/>
            <person name="Rokhsar D.S."/>
        </authorList>
    </citation>
    <scope>NUCLEOTIDE SEQUENCE [LARGE SCALE GENOMIC DNA]</scope>
    <source>
        <strain evidence="2">cv. TDa95/00328</strain>
    </source>
</reference>
<accession>A0ACB7WTM6</accession>
<sequence>MSSTSDASTAAQKKSRVEFDPSDIIADPGLQKPIEEYDTGIRDQVRREYLLMGQCQLVGHNFPRKQQGKDLRSFKELWFQKLDWLEYSVEKVATYCFCCYLLKQPRSDKLGIDAFTKAGRHCEDLKNQRQSVSHIFSSHSREMEIAYRARAIVVLHVIRFLLLQGLAFCGHDESSSFTNRGNFKELVRACAEETTRVIIDEIGDNHFSILLDESLDKSIKEQMTVIVRFIDVEHVVDTSAFSLKIALDGLFARCGLSISRLRGQGYDGASNMRGQFNGLKTLILNENPFAFYVHCFAHQWQLVVFSVARSILAISDFFSYVTMIVNIVGASYKRRDEEAQHQETNLARPGDTRWGSYYTTLIGLFTIWESLLEVLENVCNDGNVAEQRGMASGLIQRMESFEFIFILHLMIKVLGLTNDLSNVLQQKDQNIVNVIGLIVTVKELMQGLRENGWKIVYQFEVVRDMEDSIPMVQTDKHLTLPLVYYLIELALILPVAIVTVERALSVMNIIKTYLRKK</sequence>
<protein>
    <submittedName>
        <fullName evidence="1">Ribonuclease H-like protein</fullName>
    </submittedName>
</protein>
<keyword evidence="2" id="KW-1185">Reference proteome</keyword>
<dbReference type="EMBL" id="CM037011">
    <property type="protein sequence ID" value="KAH7691788.1"/>
    <property type="molecule type" value="Genomic_DNA"/>
</dbReference>
<dbReference type="Proteomes" id="UP000827976">
    <property type="component" value="Chromosome 1"/>
</dbReference>
<organism evidence="1 2">
    <name type="scientific">Dioscorea alata</name>
    <name type="common">Purple yam</name>
    <dbReference type="NCBI Taxonomy" id="55571"/>
    <lineage>
        <taxon>Eukaryota</taxon>
        <taxon>Viridiplantae</taxon>
        <taxon>Streptophyta</taxon>
        <taxon>Embryophyta</taxon>
        <taxon>Tracheophyta</taxon>
        <taxon>Spermatophyta</taxon>
        <taxon>Magnoliopsida</taxon>
        <taxon>Liliopsida</taxon>
        <taxon>Dioscoreales</taxon>
        <taxon>Dioscoreaceae</taxon>
        <taxon>Dioscorea</taxon>
    </lineage>
</organism>
<gene>
    <name evidence="1" type="ORF">IHE45_01G020500</name>
</gene>
<proteinExistence type="predicted"/>
<name>A0ACB7WTM6_DIOAL</name>